<comment type="function">
    <text evidence="1 10">Condenses 4-methyl-5-(beta-hydroxyethyl)thiazole monophosphate (THZ-P) and 2-methyl-4-amino-5-hydroxymethyl pyrimidine pyrophosphate (HMP-PP) to form thiamine monophosphate (TMP).</text>
</comment>
<name>A0A285NFI8_9HYPH</name>
<keyword evidence="5 10" id="KW-0460">Magnesium</keyword>
<dbReference type="GO" id="GO:0004789">
    <property type="term" value="F:thiamine-phosphate diphosphorylase activity"/>
    <property type="evidence" value="ECO:0007669"/>
    <property type="project" value="UniProtKB-UniRule"/>
</dbReference>
<dbReference type="NCBIfam" id="TIGR00693">
    <property type="entry name" value="thiE"/>
    <property type="match status" value="1"/>
</dbReference>
<dbReference type="Pfam" id="PF02581">
    <property type="entry name" value="TMP-TENI"/>
    <property type="match status" value="1"/>
</dbReference>
<dbReference type="InterPro" id="IPR036206">
    <property type="entry name" value="ThiamineP_synth_sf"/>
</dbReference>
<accession>A0A285NFI8</accession>
<evidence type="ECO:0000256" key="5">
    <source>
        <dbReference type="ARBA" id="ARBA00022842"/>
    </source>
</evidence>
<evidence type="ECO:0000256" key="11">
    <source>
        <dbReference type="RuleBase" id="RU003826"/>
    </source>
</evidence>
<comment type="catalytic activity">
    <reaction evidence="7 10 11">
        <text>4-methyl-5-(2-phosphooxyethyl)-thiazole + 4-amino-2-methyl-5-(diphosphooxymethyl)pyrimidine + H(+) = thiamine phosphate + diphosphate</text>
        <dbReference type="Rhea" id="RHEA:22328"/>
        <dbReference type="ChEBI" id="CHEBI:15378"/>
        <dbReference type="ChEBI" id="CHEBI:33019"/>
        <dbReference type="ChEBI" id="CHEBI:37575"/>
        <dbReference type="ChEBI" id="CHEBI:57841"/>
        <dbReference type="ChEBI" id="CHEBI:58296"/>
        <dbReference type="EC" id="2.5.1.3"/>
    </reaction>
</comment>
<feature type="binding site" evidence="10">
    <location>
        <position position="91"/>
    </location>
    <ligand>
        <name>Mg(2+)</name>
        <dbReference type="ChEBI" id="CHEBI:18420"/>
    </ligand>
</feature>
<organism evidence="14 15">
    <name type="scientific">Cohaesibacter gelatinilyticus</name>
    <dbReference type="NCBI Taxonomy" id="372072"/>
    <lineage>
        <taxon>Bacteria</taxon>
        <taxon>Pseudomonadati</taxon>
        <taxon>Pseudomonadota</taxon>
        <taxon>Alphaproteobacteria</taxon>
        <taxon>Hyphomicrobiales</taxon>
        <taxon>Cohaesibacteraceae</taxon>
    </lineage>
</organism>
<comment type="cofactor">
    <cofactor evidence="10">
        <name>Mg(2+)</name>
        <dbReference type="ChEBI" id="CHEBI:18420"/>
    </cofactor>
    <text evidence="10">Binds 1 Mg(2+) ion per subunit.</text>
</comment>
<dbReference type="Gene3D" id="3.20.20.70">
    <property type="entry name" value="Aldolase class I"/>
    <property type="match status" value="1"/>
</dbReference>
<dbReference type="OrthoDB" id="9810880at2"/>
<sequence>MRQMIDLSLYLVLDPDLCEPLGMVETTRRAVAGGITAVQLRHKTATTEEFIAIGKELKEVLKGTEVALVINDNVEAAHALQADVLHIGQGDMPVEEARKLIGPEMILGLSVERLDLVKQVDASQVDYIGIGPVFATPTKPDHKPAIGFDGLAEIAVASPVPTVAIGGLKAEHVAQILEAGADGLAIVSAICGQKDVTSATEEFSKLIKEARS</sequence>
<evidence type="ECO:0000256" key="4">
    <source>
        <dbReference type="ARBA" id="ARBA00022723"/>
    </source>
</evidence>
<dbReference type="HAMAP" id="MF_00097">
    <property type="entry name" value="TMP_synthase"/>
    <property type="match status" value="1"/>
</dbReference>
<feature type="binding site" evidence="10">
    <location>
        <position position="139"/>
    </location>
    <ligand>
        <name>4-amino-2-methyl-5-(diphosphooxymethyl)pyrimidine</name>
        <dbReference type="ChEBI" id="CHEBI:57841"/>
    </ligand>
</feature>
<dbReference type="GO" id="GO:0000287">
    <property type="term" value="F:magnesium ion binding"/>
    <property type="evidence" value="ECO:0007669"/>
    <property type="project" value="UniProtKB-UniRule"/>
</dbReference>
<dbReference type="FunFam" id="3.20.20.70:FF:000096">
    <property type="entry name" value="Thiamine-phosphate synthase"/>
    <property type="match status" value="1"/>
</dbReference>
<keyword evidence="6 10" id="KW-0784">Thiamine biosynthesis</keyword>
<dbReference type="PANTHER" id="PTHR20857">
    <property type="entry name" value="THIAMINE-PHOSPHATE PYROPHOSPHORYLASE"/>
    <property type="match status" value="1"/>
</dbReference>
<protein>
    <recommendedName>
        <fullName evidence="10">Thiamine-phosphate synthase</fullName>
        <shortName evidence="10">TP synthase</shortName>
        <shortName evidence="10">TPS</shortName>
        <ecNumber evidence="10">2.5.1.3</ecNumber>
    </recommendedName>
    <alternativeName>
        <fullName evidence="10">Thiamine-phosphate pyrophosphorylase</fullName>
        <shortName evidence="10">TMP pyrophosphorylase</shortName>
        <shortName evidence="10">TMP-PPase</shortName>
    </alternativeName>
</protein>
<dbReference type="AlphaFoldDB" id="A0A285NFI8"/>
<gene>
    <name evidence="10" type="primary">thiE</name>
    <name evidence="14" type="ORF">SAMN06265368_0494</name>
</gene>
<keyword evidence="15" id="KW-1185">Reference proteome</keyword>
<comment type="catalytic activity">
    <reaction evidence="8 10 11">
        <text>2-(2-carboxy-4-methylthiazol-5-yl)ethyl phosphate + 4-amino-2-methyl-5-(diphosphooxymethyl)pyrimidine + 2 H(+) = thiamine phosphate + CO2 + diphosphate</text>
        <dbReference type="Rhea" id="RHEA:47848"/>
        <dbReference type="ChEBI" id="CHEBI:15378"/>
        <dbReference type="ChEBI" id="CHEBI:16526"/>
        <dbReference type="ChEBI" id="CHEBI:33019"/>
        <dbReference type="ChEBI" id="CHEBI:37575"/>
        <dbReference type="ChEBI" id="CHEBI:57841"/>
        <dbReference type="ChEBI" id="CHEBI:62890"/>
        <dbReference type="EC" id="2.5.1.3"/>
    </reaction>
</comment>
<feature type="binding site" evidence="10">
    <location>
        <begin position="39"/>
        <end position="43"/>
    </location>
    <ligand>
        <name>4-amino-2-methyl-5-(diphosphooxymethyl)pyrimidine</name>
        <dbReference type="ChEBI" id="CHEBI:57841"/>
    </ligand>
</feature>
<reference evidence="14 15" key="1">
    <citation type="submission" date="2017-09" db="EMBL/GenBank/DDBJ databases">
        <authorList>
            <person name="Ehlers B."/>
            <person name="Leendertz F.H."/>
        </authorList>
    </citation>
    <scope>NUCLEOTIDE SEQUENCE [LARGE SCALE GENOMIC DNA]</scope>
    <source>
        <strain evidence="14 15">DSM 18289</strain>
    </source>
</reference>
<feature type="binding site" evidence="10">
    <location>
        <position position="71"/>
    </location>
    <ligand>
        <name>4-amino-2-methyl-5-(diphosphooxymethyl)pyrimidine</name>
        <dbReference type="ChEBI" id="CHEBI:57841"/>
    </ligand>
</feature>
<evidence type="ECO:0000256" key="8">
    <source>
        <dbReference type="ARBA" id="ARBA00047851"/>
    </source>
</evidence>
<evidence type="ECO:0000313" key="15">
    <source>
        <dbReference type="Proteomes" id="UP000219439"/>
    </source>
</evidence>
<feature type="binding site" evidence="10">
    <location>
        <position position="167"/>
    </location>
    <ligand>
        <name>2-[(2R,5Z)-2-carboxy-4-methylthiazol-5(2H)-ylidene]ethyl phosphate</name>
        <dbReference type="ChEBI" id="CHEBI:62899"/>
    </ligand>
</feature>
<dbReference type="SUPFAM" id="SSF51391">
    <property type="entry name" value="Thiamin phosphate synthase"/>
    <property type="match status" value="1"/>
</dbReference>
<feature type="binding site" evidence="10">
    <location>
        <position position="72"/>
    </location>
    <ligand>
        <name>Mg(2+)</name>
        <dbReference type="ChEBI" id="CHEBI:18420"/>
    </ligand>
</feature>
<evidence type="ECO:0000256" key="9">
    <source>
        <dbReference type="ARBA" id="ARBA00047883"/>
    </source>
</evidence>
<dbReference type="EC" id="2.5.1.3" evidence="10"/>
<dbReference type="GO" id="GO:0009229">
    <property type="term" value="P:thiamine diphosphate biosynthetic process"/>
    <property type="evidence" value="ECO:0007669"/>
    <property type="project" value="UniProtKB-UniRule"/>
</dbReference>
<dbReference type="GO" id="GO:0009228">
    <property type="term" value="P:thiamine biosynthetic process"/>
    <property type="evidence" value="ECO:0007669"/>
    <property type="project" value="UniProtKB-KW"/>
</dbReference>
<evidence type="ECO:0000256" key="1">
    <source>
        <dbReference type="ARBA" id="ARBA00003814"/>
    </source>
</evidence>
<feature type="domain" description="Thiamine phosphate synthase/TenI" evidence="13">
    <location>
        <begin position="9"/>
        <end position="190"/>
    </location>
</feature>
<evidence type="ECO:0000256" key="10">
    <source>
        <dbReference type="HAMAP-Rule" id="MF_00097"/>
    </source>
</evidence>
<evidence type="ECO:0000256" key="6">
    <source>
        <dbReference type="ARBA" id="ARBA00022977"/>
    </source>
</evidence>
<dbReference type="EMBL" id="OBEL01000001">
    <property type="protein sequence ID" value="SNZ06656.1"/>
    <property type="molecule type" value="Genomic_DNA"/>
</dbReference>
<dbReference type="InterPro" id="IPR013785">
    <property type="entry name" value="Aldolase_TIM"/>
</dbReference>
<comment type="catalytic activity">
    <reaction evidence="9 10 11">
        <text>2-[(2R,5Z)-2-carboxy-4-methylthiazol-5(2H)-ylidene]ethyl phosphate + 4-amino-2-methyl-5-(diphosphooxymethyl)pyrimidine + 2 H(+) = thiamine phosphate + CO2 + diphosphate</text>
        <dbReference type="Rhea" id="RHEA:47844"/>
        <dbReference type="ChEBI" id="CHEBI:15378"/>
        <dbReference type="ChEBI" id="CHEBI:16526"/>
        <dbReference type="ChEBI" id="CHEBI:33019"/>
        <dbReference type="ChEBI" id="CHEBI:37575"/>
        <dbReference type="ChEBI" id="CHEBI:57841"/>
        <dbReference type="ChEBI" id="CHEBI:62899"/>
        <dbReference type="EC" id="2.5.1.3"/>
    </reaction>
</comment>
<dbReference type="UniPathway" id="UPA00060">
    <property type="reaction ID" value="UER00141"/>
</dbReference>
<feature type="binding site" evidence="10">
    <location>
        <begin position="187"/>
        <end position="188"/>
    </location>
    <ligand>
        <name>2-[(2R,5Z)-2-carboxy-4-methylthiazol-5(2H)-ylidene]ethyl phosphate</name>
        <dbReference type="ChEBI" id="CHEBI:62899"/>
    </ligand>
</feature>
<evidence type="ECO:0000256" key="2">
    <source>
        <dbReference type="ARBA" id="ARBA00005165"/>
    </source>
</evidence>
<evidence type="ECO:0000256" key="3">
    <source>
        <dbReference type="ARBA" id="ARBA00022679"/>
    </source>
</evidence>
<dbReference type="CDD" id="cd00564">
    <property type="entry name" value="TMP_TenI"/>
    <property type="match status" value="1"/>
</dbReference>
<dbReference type="InterPro" id="IPR034291">
    <property type="entry name" value="TMP_synthase"/>
</dbReference>
<keyword evidence="4 10" id="KW-0479">Metal-binding</keyword>
<dbReference type="RefSeq" id="WP_097151813.1">
    <property type="nucleotide sequence ID" value="NZ_OBEL01000001.1"/>
</dbReference>
<feature type="binding site" evidence="10">
    <location>
        <position position="110"/>
    </location>
    <ligand>
        <name>4-amino-2-methyl-5-(diphosphooxymethyl)pyrimidine</name>
        <dbReference type="ChEBI" id="CHEBI:57841"/>
    </ligand>
</feature>
<evidence type="ECO:0000259" key="13">
    <source>
        <dbReference type="Pfam" id="PF02581"/>
    </source>
</evidence>
<dbReference type="PANTHER" id="PTHR20857:SF15">
    <property type="entry name" value="THIAMINE-PHOSPHATE SYNTHASE"/>
    <property type="match status" value="1"/>
</dbReference>
<dbReference type="Proteomes" id="UP000219439">
    <property type="component" value="Unassembled WGS sequence"/>
</dbReference>
<feature type="binding site" evidence="10">
    <location>
        <begin position="136"/>
        <end position="138"/>
    </location>
    <ligand>
        <name>2-[(2R,5Z)-2-carboxy-4-methylthiazol-5(2H)-ylidene]ethyl phosphate</name>
        <dbReference type="ChEBI" id="CHEBI:62899"/>
    </ligand>
</feature>
<keyword evidence="3 10" id="KW-0808">Transferase</keyword>
<dbReference type="InterPro" id="IPR022998">
    <property type="entry name" value="ThiamineP_synth_TenI"/>
</dbReference>
<evidence type="ECO:0000256" key="12">
    <source>
        <dbReference type="RuleBase" id="RU004253"/>
    </source>
</evidence>
<comment type="similarity">
    <text evidence="10 11">Belongs to the thiamine-phosphate synthase family.</text>
</comment>
<proteinExistence type="inferred from homology"/>
<evidence type="ECO:0000256" key="7">
    <source>
        <dbReference type="ARBA" id="ARBA00047334"/>
    </source>
</evidence>
<comment type="pathway">
    <text evidence="2 10 12">Cofactor biosynthesis; thiamine diphosphate biosynthesis; thiamine phosphate from 4-amino-2-methyl-5-diphosphomethylpyrimidine and 4-methyl-5-(2-phosphoethyl)-thiazole: step 1/1.</text>
</comment>
<evidence type="ECO:0000313" key="14">
    <source>
        <dbReference type="EMBL" id="SNZ06656.1"/>
    </source>
</evidence>
<dbReference type="GO" id="GO:0005737">
    <property type="term" value="C:cytoplasm"/>
    <property type="evidence" value="ECO:0007669"/>
    <property type="project" value="TreeGrafter"/>
</dbReference>